<organism evidence="1 2">
    <name type="scientific">Durusdinium trenchii</name>
    <dbReference type="NCBI Taxonomy" id="1381693"/>
    <lineage>
        <taxon>Eukaryota</taxon>
        <taxon>Sar</taxon>
        <taxon>Alveolata</taxon>
        <taxon>Dinophyceae</taxon>
        <taxon>Suessiales</taxon>
        <taxon>Symbiodiniaceae</taxon>
        <taxon>Durusdinium</taxon>
    </lineage>
</organism>
<evidence type="ECO:0000313" key="2">
    <source>
        <dbReference type="Proteomes" id="UP001642464"/>
    </source>
</evidence>
<dbReference type="InterPro" id="IPR005301">
    <property type="entry name" value="MOB_kinase_act_fam"/>
</dbReference>
<dbReference type="PANTHER" id="PTHR22599">
    <property type="entry name" value="MPS ONE BINDER KINASE ACTIVATOR-LIKE MOB"/>
    <property type="match status" value="1"/>
</dbReference>
<sequence>KRSTRGTFVEMKHANQKRNDLSKITKRTLGAGDLRAAVRLPKGESLNEWVATNIVDFYNEVSVLYDICAEDATRFDKPGEGFPPNFEYRWADGVKHTSPLRCSSQEYVSFVLDWIEEQIRDESVFIVAEDDEFPDEFDDIARKILTRIFRIYAIMYHSHFAVIEEHNAAHHLNTAFKHFVFFSYEHGMVEDKEYQALEGPVSRLIDEYNSK</sequence>
<name>A0ABP0IX85_9DINO</name>
<feature type="non-terminal residue" evidence="1">
    <location>
        <position position="1"/>
    </location>
</feature>
<accession>A0ABP0IX85</accession>
<dbReference type="SUPFAM" id="SSF101152">
    <property type="entry name" value="Mob1/phocein"/>
    <property type="match status" value="1"/>
</dbReference>
<proteinExistence type="predicted"/>
<dbReference type="SMART" id="SM01388">
    <property type="entry name" value="Mob1_phocein"/>
    <property type="match status" value="1"/>
</dbReference>
<dbReference type="Proteomes" id="UP001642464">
    <property type="component" value="Unassembled WGS sequence"/>
</dbReference>
<gene>
    <name evidence="1" type="ORF">SCF082_LOCUS9148</name>
</gene>
<reference evidence="1 2" key="1">
    <citation type="submission" date="2024-02" db="EMBL/GenBank/DDBJ databases">
        <authorList>
            <person name="Chen Y."/>
            <person name="Shah S."/>
            <person name="Dougan E. K."/>
            <person name="Thang M."/>
            <person name="Chan C."/>
        </authorList>
    </citation>
    <scope>NUCLEOTIDE SEQUENCE [LARGE SCALE GENOMIC DNA]</scope>
</reference>
<keyword evidence="2" id="KW-1185">Reference proteome</keyword>
<evidence type="ECO:0000313" key="1">
    <source>
        <dbReference type="EMBL" id="CAK9006719.1"/>
    </source>
</evidence>
<dbReference type="EMBL" id="CAXAMM010005282">
    <property type="protein sequence ID" value="CAK9006719.1"/>
    <property type="molecule type" value="Genomic_DNA"/>
</dbReference>
<comment type="caution">
    <text evidence="1">The sequence shown here is derived from an EMBL/GenBank/DDBJ whole genome shotgun (WGS) entry which is preliminary data.</text>
</comment>
<dbReference type="Pfam" id="PF03637">
    <property type="entry name" value="Mob1_phocein"/>
    <property type="match status" value="1"/>
</dbReference>
<dbReference type="Gene3D" id="1.20.140.30">
    <property type="entry name" value="MOB kinase activator"/>
    <property type="match status" value="1"/>
</dbReference>
<dbReference type="InterPro" id="IPR036703">
    <property type="entry name" value="MOB_kinase_act_sf"/>
</dbReference>
<protein>
    <submittedName>
        <fullName evidence="1">MOB kinase activator-like 1A (Mob1 homolog 1A) (Mps one binder kinase activator-like 1A)</fullName>
    </submittedName>
</protein>